<sequence>MLLLPWAGEVAKKAGKQLGAAEEARMLGIVKAEGVWYPDVRGSNQLWNEELGRFMMIDFDSAELIPPPKPRQLKRLAGGKRHRIGDCQGRQPSKRMALGI</sequence>
<evidence type="ECO:0000256" key="1">
    <source>
        <dbReference type="SAM" id="MobiDB-lite"/>
    </source>
</evidence>
<reference evidence="2" key="1">
    <citation type="journal article" date="2021" name="Nat. Commun.">
        <title>Genetic determinants of endophytism in the Arabidopsis root mycobiome.</title>
        <authorList>
            <person name="Mesny F."/>
            <person name="Miyauchi S."/>
            <person name="Thiergart T."/>
            <person name="Pickel B."/>
            <person name="Atanasova L."/>
            <person name="Karlsson M."/>
            <person name="Huettel B."/>
            <person name="Barry K.W."/>
            <person name="Haridas S."/>
            <person name="Chen C."/>
            <person name="Bauer D."/>
            <person name="Andreopoulos W."/>
            <person name="Pangilinan J."/>
            <person name="LaButti K."/>
            <person name="Riley R."/>
            <person name="Lipzen A."/>
            <person name="Clum A."/>
            <person name="Drula E."/>
            <person name="Henrissat B."/>
            <person name="Kohler A."/>
            <person name="Grigoriev I.V."/>
            <person name="Martin F.M."/>
            <person name="Hacquard S."/>
        </authorList>
    </citation>
    <scope>NUCLEOTIDE SEQUENCE</scope>
    <source>
        <strain evidence="2">MPI-CAGE-CH-0235</strain>
    </source>
</reference>
<evidence type="ECO:0000313" key="2">
    <source>
        <dbReference type="EMBL" id="KAH7303711.1"/>
    </source>
</evidence>
<dbReference type="OrthoDB" id="8905873at2759"/>
<proteinExistence type="predicted"/>
<organism evidence="2 3">
    <name type="scientific">Stachybotrys elegans</name>
    <dbReference type="NCBI Taxonomy" id="80388"/>
    <lineage>
        <taxon>Eukaryota</taxon>
        <taxon>Fungi</taxon>
        <taxon>Dikarya</taxon>
        <taxon>Ascomycota</taxon>
        <taxon>Pezizomycotina</taxon>
        <taxon>Sordariomycetes</taxon>
        <taxon>Hypocreomycetidae</taxon>
        <taxon>Hypocreales</taxon>
        <taxon>Stachybotryaceae</taxon>
        <taxon>Stachybotrys</taxon>
    </lineage>
</organism>
<keyword evidence="3" id="KW-1185">Reference proteome</keyword>
<feature type="compositionally biased region" description="Basic residues" evidence="1">
    <location>
        <begin position="71"/>
        <end position="83"/>
    </location>
</feature>
<name>A0A8K0WJQ8_9HYPO</name>
<dbReference type="EMBL" id="JAGPNK010000029">
    <property type="protein sequence ID" value="KAH7303711.1"/>
    <property type="molecule type" value="Genomic_DNA"/>
</dbReference>
<dbReference type="AlphaFoldDB" id="A0A8K0WJQ8"/>
<comment type="caution">
    <text evidence="2">The sequence shown here is derived from an EMBL/GenBank/DDBJ whole genome shotgun (WGS) entry which is preliminary data.</text>
</comment>
<dbReference type="Proteomes" id="UP000813444">
    <property type="component" value="Unassembled WGS sequence"/>
</dbReference>
<gene>
    <name evidence="2" type="ORF">B0I35DRAFT_446181</name>
</gene>
<feature type="region of interest" description="Disordered" evidence="1">
    <location>
        <begin position="68"/>
        <end position="100"/>
    </location>
</feature>
<protein>
    <recommendedName>
        <fullName evidence="4">Protein kinase domain-containing protein</fullName>
    </recommendedName>
</protein>
<accession>A0A8K0WJQ8</accession>
<evidence type="ECO:0008006" key="4">
    <source>
        <dbReference type="Google" id="ProtNLM"/>
    </source>
</evidence>
<evidence type="ECO:0000313" key="3">
    <source>
        <dbReference type="Proteomes" id="UP000813444"/>
    </source>
</evidence>